<protein>
    <recommendedName>
        <fullName evidence="9">glycerate 2-kinase</fullName>
        <ecNumber evidence="9">2.7.1.165</ecNumber>
    </recommendedName>
</protein>
<evidence type="ECO:0000259" key="11">
    <source>
        <dbReference type="Pfam" id="PF13660"/>
    </source>
</evidence>
<keyword evidence="4" id="KW-0808">Transferase</keyword>
<name>A0A176K1C3_9BACT</name>
<comment type="caution">
    <text evidence="12">The sequence shown here is derived from an EMBL/GenBank/DDBJ whole genome shotgun (WGS) entry which is preliminary data.</text>
</comment>
<dbReference type="InterPro" id="IPR025286">
    <property type="entry name" value="MOFRL_assoc_dom"/>
</dbReference>
<proteinExistence type="inferred from homology"/>
<evidence type="ECO:0000256" key="6">
    <source>
        <dbReference type="ARBA" id="ARBA00022777"/>
    </source>
</evidence>
<dbReference type="GO" id="GO:0005524">
    <property type="term" value="F:ATP binding"/>
    <property type="evidence" value="ECO:0007669"/>
    <property type="project" value="UniProtKB-KW"/>
</dbReference>
<feature type="domain" description="MOFRL" evidence="10">
    <location>
        <begin position="303"/>
        <end position="408"/>
    </location>
</feature>
<evidence type="ECO:0000256" key="8">
    <source>
        <dbReference type="ARBA" id="ARBA00051351"/>
    </source>
</evidence>
<comment type="cofactor">
    <cofactor evidence="1">
        <name>Mg(2+)</name>
        <dbReference type="ChEBI" id="CHEBI:18420"/>
    </cofactor>
</comment>
<evidence type="ECO:0000256" key="4">
    <source>
        <dbReference type="ARBA" id="ARBA00022679"/>
    </source>
</evidence>
<keyword evidence="7" id="KW-0067">ATP-binding</keyword>
<dbReference type="OrthoDB" id="9766552at2"/>
<dbReference type="Gene3D" id="3.40.1480.10">
    <property type="entry name" value="MOFRL domain"/>
    <property type="match status" value="1"/>
</dbReference>
<dbReference type="EMBL" id="JFHK01000006">
    <property type="protein sequence ID" value="OAA30912.1"/>
    <property type="molecule type" value="Genomic_DNA"/>
</dbReference>
<dbReference type="EC" id="2.7.1.165" evidence="9"/>
<evidence type="ECO:0000259" key="10">
    <source>
        <dbReference type="Pfam" id="PF05161"/>
    </source>
</evidence>
<accession>A0A176K1C3</accession>
<organism evidence="12 13">
    <name type="scientific">Kosmotoga arenicorallina S304</name>
    <dbReference type="NCBI Taxonomy" id="1453497"/>
    <lineage>
        <taxon>Bacteria</taxon>
        <taxon>Thermotogati</taxon>
        <taxon>Thermotogota</taxon>
        <taxon>Thermotogae</taxon>
        <taxon>Kosmotogales</taxon>
        <taxon>Kosmotogaceae</taxon>
        <taxon>Kosmotoga</taxon>
    </lineage>
</organism>
<dbReference type="Pfam" id="PF05161">
    <property type="entry name" value="MOFRL"/>
    <property type="match status" value="1"/>
</dbReference>
<dbReference type="FunFam" id="3.40.50.10180:FF:000001">
    <property type="entry name" value="Glycerate kinase"/>
    <property type="match status" value="1"/>
</dbReference>
<comment type="subunit">
    <text evidence="3">Homodimer.</text>
</comment>
<keyword evidence="6 12" id="KW-0418">Kinase</keyword>
<dbReference type="PANTHER" id="PTHR12227:SF0">
    <property type="entry name" value="GLYCERATE KINASE"/>
    <property type="match status" value="1"/>
</dbReference>
<dbReference type="STRING" id="1453497.AT15_09520"/>
<dbReference type="PATRIC" id="fig|1453497.3.peg.1887"/>
<dbReference type="SUPFAM" id="SSF82544">
    <property type="entry name" value="GckA/TtuD-like"/>
    <property type="match status" value="1"/>
</dbReference>
<dbReference type="AlphaFoldDB" id="A0A176K1C3"/>
<evidence type="ECO:0000313" key="13">
    <source>
        <dbReference type="Proteomes" id="UP000077339"/>
    </source>
</evidence>
<dbReference type="GO" id="GO:0005737">
    <property type="term" value="C:cytoplasm"/>
    <property type="evidence" value="ECO:0007669"/>
    <property type="project" value="TreeGrafter"/>
</dbReference>
<dbReference type="InterPro" id="IPR039760">
    <property type="entry name" value="MOFRL_protein"/>
</dbReference>
<dbReference type="GO" id="GO:0043798">
    <property type="term" value="F:glycerate 2-kinase activity"/>
    <property type="evidence" value="ECO:0007669"/>
    <property type="project" value="UniProtKB-EC"/>
</dbReference>
<comment type="similarity">
    <text evidence="2">Belongs to the glycerate kinase type-1 family.</text>
</comment>
<dbReference type="PANTHER" id="PTHR12227">
    <property type="entry name" value="GLYCERATE KINASE"/>
    <property type="match status" value="1"/>
</dbReference>
<dbReference type="InterPro" id="IPR037035">
    <property type="entry name" value="GK-like_C_sf"/>
</dbReference>
<dbReference type="Gene3D" id="3.40.50.10180">
    <property type="entry name" value="Glycerate kinase, MOFRL-like N-terminal domain"/>
    <property type="match status" value="1"/>
</dbReference>
<keyword evidence="5" id="KW-0547">Nucleotide-binding</keyword>
<evidence type="ECO:0000256" key="9">
    <source>
        <dbReference type="ARBA" id="ARBA00066758"/>
    </source>
</evidence>
<comment type="catalytic activity">
    <reaction evidence="8">
        <text>(R)-glycerate + ATP = (2R)-2-phosphoglycerate + ADP + H(+)</text>
        <dbReference type="Rhea" id="RHEA:27377"/>
        <dbReference type="ChEBI" id="CHEBI:15378"/>
        <dbReference type="ChEBI" id="CHEBI:16659"/>
        <dbReference type="ChEBI" id="CHEBI:30616"/>
        <dbReference type="ChEBI" id="CHEBI:58289"/>
        <dbReference type="ChEBI" id="CHEBI:456216"/>
        <dbReference type="EC" id="2.7.1.165"/>
    </reaction>
</comment>
<dbReference type="Proteomes" id="UP000077339">
    <property type="component" value="Unassembled WGS sequence"/>
</dbReference>
<reference evidence="12 13" key="1">
    <citation type="submission" date="2014-02" db="EMBL/GenBank/DDBJ databases">
        <title>Kosmotoga genome sequencing.</title>
        <authorList>
            <person name="Pollo S.M."/>
            <person name="Charchuk R."/>
            <person name="Nesbo C.L."/>
        </authorList>
    </citation>
    <scope>NUCLEOTIDE SEQUENCE [LARGE SCALE GENOMIC DNA]</scope>
    <source>
        <strain evidence="12 13">S304</strain>
    </source>
</reference>
<dbReference type="Pfam" id="PF13660">
    <property type="entry name" value="DUF4147"/>
    <property type="match status" value="1"/>
</dbReference>
<dbReference type="InterPro" id="IPR038614">
    <property type="entry name" value="GK_N_sf"/>
</dbReference>
<dbReference type="RefSeq" id="WP_068347177.1">
    <property type="nucleotide sequence ID" value="NZ_JFHK01000006.1"/>
</dbReference>
<dbReference type="InterPro" id="IPR007835">
    <property type="entry name" value="MOFRL"/>
</dbReference>
<gene>
    <name evidence="12" type="ORF">AT15_09520</name>
</gene>
<evidence type="ECO:0000256" key="2">
    <source>
        <dbReference type="ARBA" id="ARBA00006284"/>
    </source>
</evidence>
<dbReference type="GO" id="GO:0008887">
    <property type="term" value="F:glycerate kinase activity"/>
    <property type="evidence" value="ECO:0007669"/>
    <property type="project" value="InterPro"/>
</dbReference>
<evidence type="ECO:0000256" key="5">
    <source>
        <dbReference type="ARBA" id="ARBA00022741"/>
    </source>
</evidence>
<evidence type="ECO:0000313" key="12">
    <source>
        <dbReference type="EMBL" id="OAA30912.1"/>
    </source>
</evidence>
<sequence length="415" mass="43926">MSSIREDALYIANEAINAVLPENAVISALRSAEFEGGVILIAIGKAAWRMASAAKEALGDKIMKGVVITKYHHSLGEIEGIEVYEAGHPVPDENTLKATERALEVTRNLSEKDTVLFLVSGGGSALFESLREGVTLGDLANITKQLLNSGANIVEINAVRKHLSRVKGGGFASLVQPARVFSLVLSDVLGDRLDSIASGPAYPDSSTSEEALNIVRKYGISISERVKEVLALETPKALNNVETKIIGSVSKVCEVAARKAESLGYRAKILTSTLDCEAREAGTFLAAIAREICEFNSPFEKPCAVVLGGETVVHVKGSGKGGRNQELALSAARGIKGLDNTVILSVGTDGTDGPTDAAGGIVDGTTVERLMEKGMNIDDFLDNNDTYHALRAIDDLIITGPTGTNVNDLILMLIR</sequence>
<keyword evidence="13" id="KW-1185">Reference proteome</keyword>
<evidence type="ECO:0000256" key="3">
    <source>
        <dbReference type="ARBA" id="ARBA00011738"/>
    </source>
</evidence>
<evidence type="ECO:0000256" key="7">
    <source>
        <dbReference type="ARBA" id="ARBA00022840"/>
    </source>
</evidence>
<evidence type="ECO:0000256" key="1">
    <source>
        <dbReference type="ARBA" id="ARBA00001946"/>
    </source>
</evidence>
<dbReference type="FunFam" id="3.40.1480.10:FF:000003">
    <property type="entry name" value="D-glycerate 2-kinase"/>
    <property type="match status" value="1"/>
</dbReference>
<feature type="domain" description="MOFRL-associated" evidence="11">
    <location>
        <begin position="9"/>
        <end position="230"/>
    </location>
</feature>